<evidence type="ECO:0000256" key="2">
    <source>
        <dbReference type="ARBA" id="ARBA00022679"/>
    </source>
</evidence>
<dbReference type="PANTHER" id="PTHR43712">
    <property type="entry name" value="PUTATIVE (AFU_ORTHOLOGUE AFUA_4G14580)-RELATED"/>
    <property type="match status" value="1"/>
</dbReference>
<evidence type="ECO:0000259" key="5">
    <source>
        <dbReference type="Pfam" id="PF08100"/>
    </source>
</evidence>
<dbReference type="InterPro" id="IPR036390">
    <property type="entry name" value="WH_DNA-bd_sf"/>
</dbReference>
<dbReference type="SUPFAM" id="SSF46785">
    <property type="entry name" value="Winged helix' DNA-binding domain"/>
    <property type="match status" value="1"/>
</dbReference>
<keyword evidence="2" id="KW-0808">Transferase</keyword>
<dbReference type="Pfam" id="PF00891">
    <property type="entry name" value="Methyltransf_2"/>
    <property type="match status" value="1"/>
</dbReference>
<keyword evidence="7" id="KW-1185">Reference proteome</keyword>
<feature type="domain" description="O-methyltransferase C-terminal" evidence="4">
    <location>
        <begin position="273"/>
        <end position="431"/>
    </location>
</feature>
<reference evidence="6 7" key="1">
    <citation type="journal article" date="2020" name="ISME J.">
        <title>Uncovering the hidden diversity of litter-decomposition mechanisms in mushroom-forming fungi.</title>
        <authorList>
            <person name="Floudas D."/>
            <person name="Bentzer J."/>
            <person name="Ahren D."/>
            <person name="Johansson T."/>
            <person name="Persson P."/>
            <person name="Tunlid A."/>
        </authorList>
    </citation>
    <scope>NUCLEOTIDE SEQUENCE [LARGE SCALE GENOMIC DNA]</scope>
    <source>
        <strain evidence="6 7">CBS 406.79</strain>
    </source>
</reference>
<dbReference type="GO" id="GO:0032259">
    <property type="term" value="P:methylation"/>
    <property type="evidence" value="ECO:0007669"/>
    <property type="project" value="UniProtKB-KW"/>
</dbReference>
<dbReference type="Proteomes" id="UP000518752">
    <property type="component" value="Unassembled WGS sequence"/>
</dbReference>
<proteinExistence type="predicted"/>
<evidence type="ECO:0000313" key="7">
    <source>
        <dbReference type="Proteomes" id="UP000518752"/>
    </source>
</evidence>
<dbReference type="Pfam" id="PF08100">
    <property type="entry name" value="Dimerisation"/>
    <property type="match status" value="1"/>
</dbReference>
<organism evidence="6 7">
    <name type="scientific">Collybiopsis confluens</name>
    <dbReference type="NCBI Taxonomy" id="2823264"/>
    <lineage>
        <taxon>Eukaryota</taxon>
        <taxon>Fungi</taxon>
        <taxon>Dikarya</taxon>
        <taxon>Basidiomycota</taxon>
        <taxon>Agaricomycotina</taxon>
        <taxon>Agaricomycetes</taxon>
        <taxon>Agaricomycetidae</taxon>
        <taxon>Agaricales</taxon>
        <taxon>Marasmiineae</taxon>
        <taxon>Omphalotaceae</taxon>
        <taxon>Collybiopsis</taxon>
    </lineage>
</organism>
<gene>
    <name evidence="6" type="ORF">D9757_005108</name>
</gene>
<dbReference type="InterPro" id="IPR001077">
    <property type="entry name" value="COMT_C"/>
</dbReference>
<evidence type="ECO:0000259" key="4">
    <source>
        <dbReference type="Pfam" id="PF00891"/>
    </source>
</evidence>
<dbReference type="PROSITE" id="PS51683">
    <property type="entry name" value="SAM_OMT_II"/>
    <property type="match status" value="1"/>
</dbReference>
<dbReference type="InterPro" id="IPR016461">
    <property type="entry name" value="COMT-like"/>
</dbReference>
<accession>A0A8H5HTM2</accession>
<dbReference type="InterPro" id="IPR036388">
    <property type="entry name" value="WH-like_DNA-bd_sf"/>
</dbReference>
<dbReference type="InterPro" id="IPR012967">
    <property type="entry name" value="COMT_dimerisation"/>
</dbReference>
<keyword evidence="1" id="KW-0489">Methyltransferase</keyword>
<dbReference type="PANTHER" id="PTHR43712:SF2">
    <property type="entry name" value="O-METHYLTRANSFERASE CICE"/>
    <property type="match status" value="1"/>
</dbReference>
<dbReference type="Gene3D" id="3.40.50.150">
    <property type="entry name" value="Vaccinia Virus protein VP39"/>
    <property type="match status" value="1"/>
</dbReference>
<dbReference type="OrthoDB" id="2410195at2759"/>
<dbReference type="GO" id="GO:0046983">
    <property type="term" value="F:protein dimerization activity"/>
    <property type="evidence" value="ECO:0007669"/>
    <property type="project" value="InterPro"/>
</dbReference>
<feature type="domain" description="O-methyltransferase dimerisation" evidence="5">
    <location>
        <begin position="88"/>
        <end position="162"/>
    </location>
</feature>
<name>A0A8H5HTM2_9AGAR</name>
<dbReference type="InterPro" id="IPR029063">
    <property type="entry name" value="SAM-dependent_MTases_sf"/>
</dbReference>
<protein>
    <recommendedName>
        <fullName evidence="8">O-methyltransferase</fullName>
    </recommendedName>
</protein>
<evidence type="ECO:0000313" key="6">
    <source>
        <dbReference type="EMBL" id="KAF5389010.1"/>
    </source>
</evidence>
<dbReference type="GO" id="GO:0008171">
    <property type="term" value="F:O-methyltransferase activity"/>
    <property type="evidence" value="ECO:0007669"/>
    <property type="project" value="InterPro"/>
</dbReference>
<sequence length="453" mass="50498">MDESQSCALEPLRQLINNLTGAVDDLEKIFSAYSLDFPSLDVPFTKSNAEDLTQTADAVKSINIIVASSYQLLSTARHPFGTLCDASSVYQLSSCLRVAENLNIPEIIRENGTHGCHVGIISQQCNMDPSKLSRILRVLASHHIFLEVSPDIFANNRVSSFFDSGKKTAMIKTNALSKYQDAVGISGYIGTFTDEVAKASTYLLENLKDENHGKGFAPEHGALQAAVNTQSNYFSWLEEPHNEYRLGRYAECIRGTSLWDAPEAILEGFNWADLPPNSTIVDVGGGTGAPLMVVASEYPHFTFIIQDREAVISQAREHWSLRRPDLPISFQVHDFFKEQPQKNAAVFLVRTICHDWPDHLAIEILRNLRQAAGDTVHIPGAELTIVPEPLLSNMGKASANVYWIDMTMQVLLNGQERTLPHHIQIMREAGWNPIRVNRCRNSHFGYLVAECVY</sequence>
<comment type="caution">
    <text evidence="6">The sequence shown here is derived from an EMBL/GenBank/DDBJ whole genome shotgun (WGS) entry which is preliminary data.</text>
</comment>
<dbReference type="AlphaFoldDB" id="A0A8H5HTM2"/>
<dbReference type="SUPFAM" id="SSF53335">
    <property type="entry name" value="S-adenosyl-L-methionine-dependent methyltransferases"/>
    <property type="match status" value="1"/>
</dbReference>
<dbReference type="EMBL" id="JAACJN010000025">
    <property type="protein sequence ID" value="KAF5389010.1"/>
    <property type="molecule type" value="Genomic_DNA"/>
</dbReference>
<evidence type="ECO:0000256" key="3">
    <source>
        <dbReference type="ARBA" id="ARBA00022691"/>
    </source>
</evidence>
<dbReference type="Gene3D" id="1.10.10.10">
    <property type="entry name" value="Winged helix-like DNA-binding domain superfamily/Winged helix DNA-binding domain"/>
    <property type="match status" value="1"/>
</dbReference>
<evidence type="ECO:0000256" key="1">
    <source>
        <dbReference type="ARBA" id="ARBA00022603"/>
    </source>
</evidence>
<keyword evidence="3" id="KW-0949">S-adenosyl-L-methionine</keyword>
<evidence type="ECO:0008006" key="8">
    <source>
        <dbReference type="Google" id="ProtNLM"/>
    </source>
</evidence>